<feature type="signal peptide" evidence="9">
    <location>
        <begin position="1"/>
        <end position="23"/>
    </location>
</feature>
<dbReference type="PANTHER" id="PTHR42643">
    <property type="entry name" value="IONOTROPIC RECEPTOR 20A-RELATED"/>
    <property type="match status" value="1"/>
</dbReference>
<evidence type="ECO:0000256" key="3">
    <source>
        <dbReference type="ARBA" id="ARBA00022692"/>
    </source>
</evidence>
<dbReference type="KEGG" id="dvi:6630881"/>
<evidence type="ECO:0000256" key="2">
    <source>
        <dbReference type="ARBA" id="ARBA00022475"/>
    </source>
</evidence>
<protein>
    <recommendedName>
        <fullName evidence="12">Ionotropic glutamate receptor C-terminal domain-containing protein</fullName>
    </recommendedName>
</protein>
<name>B4M0M1_DROVI</name>
<dbReference type="GO" id="GO:0005886">
    <property type="term" value="C:plasma membrane"/>
    <property type="evidence" value="ECO:0007669"/>
    <property type="project" value="UniProtKB-SubCell"/>
</dbReference>
<evidence type="ECO:0000256" key="4">
    <source>
        <dbReference type="ARBA" id="ARBA00022989"/>
    </source>
</evidence>
<keyword evidence="3 8" id="KW-0812">Transmembrane</keyword>
<dbReference type="PANTHER" id="PTHR42643:SF41">
    <property type="entry name" value="IONOTROPIC RECEPTOR 20A-RELATED"/>
    <property type="match status" value="1"/>
</dbReference>
<gene>
    <name evidence="10" type="primary">Dvir\GJ24082</name>
    <name evidence="10" type="ORF">Dvir_GJ24082</name>
</gene>
<proteinExistence type="predicted"/>
<evidence type="ECO:0000256" key="9">
    <source>
        <dbReference type="SAM" id="SignalP"/>
    </source>
</evidence>
<comment type="subcellular location">
    <subcellularLocation>
        <location evidence="1">Cell membrane</location>
        <topology evidence="1">Multi-pass membrane protein</topology>
    </subcellularLocation>
</comment>
<organism evidence="10 11">
    <name type="scientific">Drosophila virilis</name>
    <name type="common">Fruit fly</name>
    <dbReference type="NCBI Taxonomy" id="7244"/>
    <lineage>
        <taxon>Eukaryota</taxon>
        <taxon>Metazoa</taxon>
        <taxon>Ecdysozoa</taxon>
        <taxon>Arthropoda</taxon>
        <taxon>Hexapoda</taxon>
        <taxon>Insecta</taxon>
        <taxon>Pterygota</taxon>
        <taxon>Neoptera</taxon>
        <taxon>Endopterygota</taxon>
        <taxon>Diptera</taxon>
        <taxon>Brachycera</taxon>
        <taxon>Muscomorpha</taxon>
        <taxon>Ephydroidea</taxon>
        <taxon>Drosophilidae</taxon>
        <taxon>Drosophila</taxon>
    </lineage>
</organism>
<dbReference type="AlphaFoldDB" id="B4M0M1"/>
<dbReference type="Proteomes" id="UP000008792">
    <property type="component" value="Unassembled WGS sequence"/>
</dbReference>
<keyword evidence="9" id="KW-0732">Signal</keyword>
<evidence type="ECO:0008006" key="12">
    <source>
        <dbReference type="Google" id="ProtNLM"/>
    </source>
</evidence>
<dbReference type="InterPro" id="IPR052192">
    <property type="entry name" value="Insect_Ionotropic_Sensory_Rcpt"/>
</dbReference>
<dbReference type="SUPFAM" id="SSF53850">
    <property type="entry name" value="Periplasmic binding protein-like II"/>
    <property type="match status" value="1"/>
</dbReference>
<evidence type="ECO:0000256" key="6">
    <source>
        <dbReference type="ARBA" id="ARBA00023170"/>
    </source>
</evidence>
<feature type="transmembrane region" description="Helical" evidence="8">
    <location>
        <begin position="581"/>
        <end position="603"/>
    </location>
</feature>
<dbReference type="EMBL" id="CH940650">
    <property type="protein sequence ID" value="EDW67313.1"/>
    <property type="molecule type" value="Genomic_DNA"/>
</dbReference>
<feature type="chain" id="PRO_5002813515" description="Ionotropic glutamate receptor C-terminal domain-containing protein" evidence="9">
    <location>
        <begin position="24"/>
        <end position="618"/>
    </location>
</feature>
<keyword evidence="5 8" id="KW-0472">Membrane</keyword>
<dbReference type="OrthoDB" id="7841600at2759"/>
<evidence type="ECO:0000313" key="11">
    <source>
        <dbReference type="Proteomes" id="UP000008792"/>
    </source>
</evidence>
<keyword evidence="4 8" id="KW-1133">Transmembrane helix</keyword>
<dbReference type="PhylomeDB" id="B4M0M1"/>
<accession>B4M0M1</accession>
<dbReference type="InParanoid" id="B4M0M1"/>
<keyword evidence="2" id="KW-1003">Cell membrane</keyword>
<keyword evidence="6" id="KW-0675">Receptor</keyword>
<sequence length="618" mass="70845">MLAFSSFGFSLLLLLLLAGGLNTFPELATPETAEINFIKNIIERVQRERSVDTLLLMARRQDSHCPLQHINSLAIPTLRLDERITINIKQRFNSEALALVCMAELRDAVLLSTLAQNLNRMRAAPIIVWLHSMDSDLHEFLSIIIERAERYSLMNLLVLRTGLYALEDPIIVYRLQPFPNATLKPISNLNEVPLFLPVWRDFRQKVAITVPSLYPPSSYLLLDKRTGSQYLDGFMVRLVREFARKYNVELRLQRPENESRWIDSRSIEQMVLNGEVDFPMHGRIHTFSMESTAYVDIVELFVVVPCGQQMRLADVYKSMRTYFFVMLGAYFLFALLETTLKLASDHIWRRSASCLGYSTFFINLHSFAGVLGHPIGLRRYRSLSLRQFLMIMSIFSLVFGCYFNANLSALLTKPPCYQHVQNFEELAASGLPVIFDRIIANVTEVQVKNQLLKIPNIVLMPNYQRNDMMFALNSSNAYQAFSKLWDIVNSQQKNFKRHVLCASPGLSLFHGYPIVGLLRENSIYINAVNEFIYKAHEVGLYHQWQLASMRSLVASKKQLVDPKSSYTEFTHAPLNNQDLLWAWKLLAILYAAAGFVFIGELVMARWQGRAAAKAFSRA</sequence>
<evidence type="ECO:0000256" key="1">
    <source>
        <dbReference type="ARBA" id="ARBA00004651"/>
    </source>
</evidence>
<evidence type="ECO:0000256" key="8">
    <source>
        <dbReference type="SAM" id="Phobius"/>
    </source>
</evidence>
<keyword evidence="7" id="KW-0325">Glycoprotein</keyword>
<feature type="transmembrane region" description="Helical" evidence="8">
    <location>
        <begin position="388"/>
        <end position="405"/>
    </location>
</feature>
<keyword evidence="11" id="KW-1185">Reference proteome</keyword>
<reference evidence="10 11" key="1">
    <citation type="journal article" date="2007" name="Nature">
        <title>Evolution of genes and genomes on the Drosophila phylogeny.</title>
        <authorList>
            <consortium name="Drosophila 12 Genomes Consortium"/>
            <person name="Clark A.G."/>
            <person name="Eisen M.B."/>
            <person name="Smith D.R."/>
            <person name="Bergman C.M."/>
            <person name="Oliver B."/>
            <person name="Markow T.A."/>
            <person name="Kaufman T.C."/>
            <person name="Kellis M."/>
            <person name="Gelbart W."/>
            <person name="Iyer V.N."/>
            <person name="Pollard D.A."/>
            <person name="Sackton T.B."/>
            <person name="Larracuente A.M."/>
            <person name="Singh N.D."/>
            <person name="Abad J.P."/>
            <person name="Abt D.N."/>
            <person name="Adryan B."/>
            <person name="Aguade M."/>
            <person name="Akashi H."/>
            <person name="Anderson W.W."/>
            <person name="Aquadro C.F."/>
            <person name="Ardell D.H."/>
            <person name="Arguello R."/>
            <person name="Artieri C.G."/>
            <person name="Barbash D.A."/>
            <person name="Barker D."/>
            <person name="Barsanti P."/>
            <person name="Batterham P."/>
            <person name="Batzoglou S."/>
            <person name="Begun D."/>
            <person name="Bhutkar A."/>
            <person name="Blanco E."/>
            <person name="Bosak S.A."/>
            <person name="Bradley R.K."/>
            <person name="Brand A.D."/>
            <person name="Brent M.R."/>
            <person name="Brooks A.N."/>
            <person name="Brown R.H."/>
            <person name="Butlin R.K."/>
            <person name="Caggese C."/>
            <person name="Calvi B.R."/>
            <person name="Bernardo de Carvalho A."/>
            <person name="Caspi A."/>
            <person name="Castrezana S."/>
            <person name="Celniker S.E."/>
            <person name="Chang J.L."/>
            <person name="Chapple C."/>
            <person name="Chatterji S."/>
            <person name="Chinwalla A."/>
            <person name="Civetta A."/>
            <person name="Clifton S.W."/>
            <person name="Comeron J.M."/>
            <person name="Costello J.C."/>
            <person name="Coyne J.A."/>
            <person name="Daub J."/>
            <person name="David R.G."/>
            <person name="Delcher A.L."/>
            <person name="Delehaunty K."/>
            <person name="Do C.B."/>
            <person name="Ebling H."/>
            <person name="Edwards K."/>
            <person name="Eickbush T."/>
            <person name="Evans J.D."/>
            <person name="Filipski A."/>
            <person name="Findeiss S."/>
            <person name="Freyhult E."/>
            <person name="Fulton L."/>
            <person name="Fulton R."/>
            <person name="Garcia A.C."/>
            <person name="Gardiner A."/>
            <person name="Garfield D.A."/>
            <person name="Garvin B.E."/>
            <person name="Gibson G."/>
            <person name="Gilbert D."/>
            <person name="Gnerre S."/>
            <person name="Godfrey J."/>
            <person name="Good R."/>
            <person name="Gotea V."/>
            <person name="Gravely B."/>
            <person name="Greenberg A.J."/>
            <person name="Griffiths-Jones S."/>
            <person name="Gross S."/>
            <person name="Guigo R."/>
            <person name="Gustafson E.A."/>
            <person name="Haerty W."/>
            <person name="Hahn M.W."/>
            <person name="Halligan D.L."/>
            <person name="Halpern A.L."/>
            <person name="Halter G.M."/>
            <person name="Han M.V."/>
            <person name="Heger A."/>
            <person name="Hillier L."/>
            <person name="Hinrichs A.S."/>
            <person name="Holmes I."/>
            <person name="Hoskins R.A."/>
            <person name="Hubisz M.J."/>
            <person name="Hultmark D."/>
            <person name="Huntley M.A."/>
            <person name="Jaffe D.B."/>
            <person name="Jagadeeshan S."/>
            <person name="Jeck W.R."/>
            <person name="Johnson J."/>
            <person name="Jones C.D."/>
            <person name="Jordan W.C."/>
            <person name="Karpen G.H."/>
            <person name="Kataoka E."/>
            <person name="Keightley P.D."/>
            <person name="Kheradpour P."/>
            <person name="Kirkness E.F."/>
            <person name="Koerich L.B."/>
            <person name="Kristiansen K."/>
            <person name="Kudrna D."/>
            <person name="Kulathinal R.J."/>
            <person name="Kumar S."/>
            <person name="Kwok R."/>
            <person name="Lander E."/>
            <person name="Langley C.H."/>
            <person name="Lapoint R."/>
            <person name="Lazzaro B.P."/>
            <person name="Lee S.J."/>
            <person name="Levesque L."/>
            <person name="Li R."/>
            <person name="Lin C.F."/>
            <person name="Lin M.F."/>
            <person name="Lindblad-Toh K."/>
            <person name="Llopart A."/>
            <person name="Long M."/>
            <person name="Low L."/>
            <person name="Lozovsky E."/>
            <person name="Lu J."/>
            <person name="Luo M."/>
            <person name="Machado C.A."/>
            <person name="Makalowski W."/>
            <person name="Marzo M."/>
            <person name="Matsuda M."/>
            <person name="Matzkin L."/>
            <person name="McAllister B."/>
            <person name="McBride C.S."/>
            <person name="McKernan B."/>
            <person name="McKernan K."/>
            <person name="Mendez-Lago M."/>
            <person name="Minx P."/>
            <person name="Mollenhauer M.U."/>
            <person name="Montooth K."/>
            <person name="Mount S.M."/>
            <person name="Mu X."/>
            <person name="Myers E."/>
            <person name="Negre B."/>
            <person name="Newfeld S."/>
            <person name="Nielsen R."/>
            <person name="Noor M.A."/>
            <person name="O'Grady P."/>
            <person name="Pachter L."/>
            <person name="Papaceit M."/>
            <person name="Parisi M.J."/>
            <person name="Parisi M."/>
            <person name="Parts L."/>
            <person name="Pedersen J.S."/>
            <person name="Pesole G."/>
            <person name="Phillippy A.M."/>
            <person name="Ponting C.P."/>
            <person name="Pop M."/>
            <person name="Porcelli D."/>
            <person name="Powell J.R."/>
            <person name="Prohaska S."/>
            <person name="Pruitt K."/>
            <person name="Puig M."/>
            <person name="Quesneville H."/>
            <person name="Ram K.R."/>
            <person name="Rand D."/>
            <person name="Rasmussen M.D."/>
            <person name="Reed L.K."/>
            <person name="Reenan R."/>
            <person name="Reily A."/>
            <person name="Remington K.A."/>
            <person name="Rieger T.T."/>
            <person name="Ritchie M.G."/>
            <person name="Robin C."/>
            <person name="Rogers Y.H."/>
            <person name="Rohde C."/>
            <person name="Rozas J."/>
            <person name="Rubenfield M.J."/>
            <person name="Ruiz A."/>
            <person name="Russo S."/>
            <person name="Salzberg S.L."/>
            <person name="Sanchez-Gracia A."/>
            <person name="Saranga D.J."/>
            <person name="Sato H."/>
            <person name="Schaeffer S.W."/>
            <person name="Schatz M.C."/>
            <person name="Schlenke T."/>
            <person name="Schwartz R."/>
            <person name="Segarra C."/>
            <person name="Singh R.S."/>
            <person name="Sirot L."/>
            <person name="Sirota M."/>
            <person name="Sisneros N.B."/>
            <person name="Smith C.D."/>
            <person name="Smith T.F."/>
            <person name="Spieth J."/>
            <person name="Stage D.E."/>
            <person name="Stark A."/>
            <person name="Stephan W."/>
            <person name="Strausberg R.L."/>
            <person name="Strempel S."/>
            <person name="Sturgill D."/>
            <person name="Sutton G."/>
            <person name="Sutton G.G."/>
            <person name="Tao W."/>
            <person name="Teichmann S."/>
            <person name="Tobari Y.N."/>
            <person name="Tomimura Y."/>
            <person name="Tsolas J.M."/>
            <person name="Valente V.L."/>
            <person name="Venter E."/>
            <person name="Venter J.C."/>
            <person name="Vicario S."/>
            <person name="Vieira F.G."/>
            <person name="Vilella A.J."/>
            <person name="Villasante A."/>
            <person name="Walenz B."/>
            <person name="Wang J."/>
            <person name="Wasserman M."/>
            <person name="Watts T."/>
            <person name="Wilson D."/>
            <person name="Wilson R.K."/>
            <person name="Wing R.A."/>
            <person name="Wolfner M.F."/>
            <person name="Wong A."/>
            <person name="Wong G.K."/>
            <person name="Wu C.I."/>
            <person name="Wu G."/>
            <person name="Yamamoto D."/>
            <person name="Yang H.P."/>
            <person name="Yang S.P."/>
            <person name="Yorke J.A."/>
            <person name="Yoshida K."/>
            <person name="Zdobnov E."/>
            <person name="Zhang P."/>
            <person name="Zhang Y."/>
            <person name="Zimin A.V."/>
            <person name="Baldwin J."/>
            <person name="Abdouelleil A."/>
            <person name="Abdulkadir J."/>
            <person name="Abebe A."/>
            <person name="Abera B."/>
            <person name="Abreu J."/>
            <person name="Acer S.C."/>
            <person name="Aftuck L."/>
            <person name="Alexander A."/>
            <person name="An P."/>
            <person name="Anderson E."/>
            <person name="Anderson S."/>
            <person name="Arachi H."/>
            <person name="Azer M."/>
            <person name="Bachantsang P."/>
            <person name="Barry A."/>
            <person name="Bayul T."/>
            <person name="Berlin A."/>
            <person name="Bessette D."/>
            <person name="Bloom T."/>
            <person name="Blye J."/>
            <person name="Boguslavskiy L."/>
            <person name="Bonnet C."/>
            <person name="Boukhgalter B."/>
            <person name="Bourzgui I."/>
            <person name="Brown A."/>
            <person name="Cahill P."/>
            <person name="Channer S."/>
            <person name="Cheshatsang Y."/>
            <person name="Chuda L."/>
            <person name="Citroen M."/>
            <person name="Collymore A."/>
            <person name="Cooke P."/>
            <person name="Costello M."/>
            <person name="D'Aco K."/>
            <person name="Daza R."/>
            <person name="De Haan G."/>
            <person name="DeGray S."/>
            <person name="DeMaso C."/>
            <person name="Dhargay N."/>
            <person name="Dooley K."/>
            <person name="Dooley E."/>
            <person name="Doricent M."/>
            <person name="Dorje P."/>
            <person name="Dorjee K."/>
            <person name="Dupes A."/>
            <person name="Elong R."/>
            <person name="Falk J."/>
            <person name="Farina A."/>
            <person name="Faro S."/>
            <person name="Ferguson D."/>
            <person name="Fisher S."/>
            <person name="Foley C.D."/>
            <person name="Franke A."/>
            <person name="Friedrich D."/>
            <person name="Gadbois L."/>
            <person name="Gearin G."/>
            <person name="Gearin C.R."/>
            <person name="Giannoukos G."/>
            <person name="Goode T."/>
            <person name="Graham J."/>
            <person name="Grandbois E."/>
            <person name="Grewal S."/>
            <person name="Gyaltsen K."/>
            <person name="Hafez N."/>
            <person name="Hagos B."/>
            <person name="Hall J."/>
            <person name="Henson C."/>
            <person name="Hollinger A."/>
            <person name="Honan T."/>
            <person name="Huard M.D."/>
            <person name="Hughes L."/>
            <person name="Hurhula B."/>
            <person name="Husby M.E."/>
            <person name="Kamat A."/>
            <person name="Kanga B."/>
            <person name="Kashin S."/>
            <person name="Khazanovich D."/>
            <person name="Kisner P."/>
            <person name="Lance K."/>
            <person name="Lara M."/>
            <person name="Lee W."/>
            <person name="Lennon N."/>
            <person name="Letendre F."/>
            <person name="LeVine R."/>
            <person name="Lipovsky A."/>
            <person name="Liu X."/>
            <person name="Liu J."/>
            <person name="Liu S."/>
            <person name="Lokyitsang T."/>
            <person name="Lokyitsang Y."/>
            <person name="Lubonja R."/>
            <person name="Lui A."/>
            <person name="MacDonald P."/>
            <person name="Magnisalis V."/>
            <person name="Maru K."/>
            <person name="Matthews C."/>
            <person name="McCusker W."/>
            <person name="McDonough S."/>
            <person name="Mehta T."/>
            <person name="Meldrim J."/>
            <person name="Meneus L."/>
            <person name="Mihai O."/>
            <person name="Mihalev A."/>
            <person name="Mihova T."/>
            <person name="Mittelman R."/>
            <person name="Mlenga V."/>
            <person name="Montmayeur A."/>
            <person name="Mulrain L."/>
            <person name="Navidi A."/>
            <person name="Naylor J."/>
            <person name="Negash T."/>
            <person name="Nguyen T."/>
            <person name="Nguyen N."/>
            <person name="Nicol R."/>
            <person name="Norbu C."/>
            <person name="Norbu N."/>
            <person name="Novod N."/>
            <person name="O'Neill B."/>
            <person name="Osman S."/>
            <person name="Markiewicz E."/>
            <person name="Oyono O.L."/>
            <person name="Patti C."/>
            <person name="Phunkhang P."/>
            <person name="Pierre F."/>
            <person name="Priest M."/>
            <person name="Raghuraman S."/>
            <person name="Rege F."/>
            <person name="Reyes R."/>
            <person name="Rise C."/>
            <person name="Rogov P."/>
            <person name="Ross K."/>
            <person name="Ryan E."/>
            <person name="Settipalli S."/>
            <person name="Shea T."/>
            <person name="Sherpa N."/>
            <person name="Shi L."/>
            <person name="Shih D."/>
            <person name="Sparrow T."/>
            <person name="Spaulding J."/>
            <person name="Stalker J."/>
            <person name="Stange-Thomann N."/>
            <person name="Stavropoulos S."/>
            <person name="Stone C."/>
            <person name="Strader C."/>
            <person name="Tesfaye S."/>
            <person name="Thomson T."/>
            <person name="Thoulutsang Y."/>
            <person name="Thoulutsang D."/>
            <person name="Topham K."/>
            <person name="Topping I."/>
            <person name="Tsamla T."/>
            <person name="Vassiliev H."/>
            <person name="Vo A."/>
            <person name="Wangchuk T."/>
            <person name="Wangdi T."/>
            <person name="Weiand M."/>
            <person name="Wilkinson J."/>
            <person name="Wilson A."/>
            <person name="Yadav S."/>
            <person name="Young G."/>
            <person name="Yu Q."/>
            <person name="Zembek L."/>
            <person name="Zhong D."/>
            <person name="Zimmer A."/>
            <person name="Zwirko Z."/>
            <person name="Jaffe D.B."/>
            <person name="Alvarez P."/>
            <person name="Brockman W."/>
            <person name="Butler J."/>
            <person name="Chin C."/>
            <person name="Gnerre S."/>
            <person name="Grabherr M."/>
            <person name="Kleber M."/>
            <person name="Mauceli E."/>
            <person name="MacCallum I."/>
        </authorList>
    </citation>
    <scope>NUCLEOTIDE SEQUENCE [LARGE SCALE GENOMIC DNA]</scope>
    <source>
        <strain evidence="11">Tucson 15010-1051.87</strain>
    </source>
</reference>
<evidence type="ECO:0000256" key="7">
    <source>
        <dbReference type="ARBA" id="ARBA00023180"/>
    </source>
</evidence>
<evidence type="ECO:0000313" key="10">
    <source>
        <dbReference type="EMBL" id="EDW67313.1"/>
    </source>
</evidence>
<dbReference type="eggNOG" id="ENOG502T8SD">
    <property type="taxonomic scope" value="Eukaryota"/>
</dbReference>
<dbReference type="FunCoup" id="B4M0M1">
    <property type="interactions" value="8"/>
</dbReference>
<evidence type="ECO:0000256" key="5">
    <source>
        <dbReference type="ARBA" id="ARBA00023136"/>
    </source>
</evidence>
<feature type="transmembrane region" description="Helical" evidence="8">
    <location>
        <begin position="321"/>
        <end position="340"/>
    </location>
</feature>
<dbReference type="OMA" id="EFTHAPL"/>
<dbReference type="HOGENOM" id="CLU_021814_1_0_1"/>